<proteinExistence type="predicted"/>
<dbReference type="InterPro" id="IPR002591">
    <property type="entry name" value="Phosphodiest/P_Trfase"/>
</dbReference>
<comment type="caution">
    <text evidence="2">The sequence shown here is derived from an EMBL/GenBank/DDBJ whole genome shotgun (WGS) entry which is preliminary data.</text>
</comment>
<feature type="signal peptide" evidence="1">
    <location>
        <begin position="1"/>
        <end position="24"/>
    </location>
</feature>
<dbReference type="PROSITE" id="PS51257">
    <property type="entry name" value="PROKAR_LIPOPROTEIN"/>
    <property type="match status" value="1"/>
</dbReference>
<dbReference type="PANTHER" id="PTHR10151">
    <property type="entry name" value="ECTONUCLEOTIDE PYROPHOSPHATASE/PHOSPHODIESTERASE"/>
    <property type="match status" value="1"/>
</dbReference>
<dbReference type="Proteomes" id="UP000305451">
    <property type="component" value="Unassembled WGS sequence"/>
</dbReference>
<dbReference type="EMBL" id="SRXV01000002">
    <property type="protein sequence ID" value="TGY93377.1"/>
    <property type="molecule type" value="Genomic_DNA"/>
</dbReference>
<protein>
    <submittedName>
        <fullName evidence="2">Alkaline phosphatase family protein</fullName>
    </submittedName>
</protein>
<dbReference type="OrthoDB" id="9771966at2"/>
<dbReference type="AlphaFoldDB" id="A0A4S2HBP6"/>
<dbReference type="Gene3D" id="3.40.720.10">
    <property type="entry name" value="Alkaline Phosphatase, subunit A"/>
    <property type="match status" value="1"/>
</dbReference>
<accession>A0A4S2HBP6</accession>
<dbReference type="PANTHER" id="PTHR10151:SF120">
    <property type="entry name" value="BIS(5'-ADENOSYL)-TRIPHOSPHATASE"/>
    <property type="match status" value="1"/>
</dbReference>
<dbReference type="InterPro" id="IPR017850">
    <property type="entry name" value="Alkaline_phosphatase_core_sf"/>
</dbReference>
<reference evidence="2 3" key="1">
    <citation type="journal article" date="2013" name="Int. J. Syst. Evol. Microbiol.">
        <title>Marinicauda pacifica gen. nov., sp. nov., a prosthecate alphaproteobacterium of the family Hyphomonadaceae isolated from deep seawater.</title>
        <authorList>
            <person name="Zhang X.Y."/>
            <person name="Li G.W."/>
            <person name="Wang C.S."/>
            <person name="Zhang Y.J."/>
            <person name="Xu X.W."/>
            <person name="Li H."/>
            <person name="Liu A."/>
            <person name="Liu C."/>
            <person name="Xie B.B."/>
            <person name="Qin Q.L."/>
            <person name="Xu Z."/>
            <person name="Chen X.L."/>
            <person name="Zhou B.C."/>
            <person name="Zhang Y.Z."/>
        </authorList>
    </citation>
    <scope>NUCLEOTIDE SEQUENCE [LARGE SCALE GENOMIC DNA]</scope>
    <source>
        <strain evidence="2 3">P-1 km-3</strain>
    </source>
</reference>
<feature type="chain" id="PRO_5020278433" evidence="1">
    <location>
        <begin position="25"/>
        <end position="430"/>
    </location>
</feature>
<dbReference type="Pfam" id="PF01663">
    <property type="entry name" value="Phosphodiest"/>
    <property type="match status" value="1"/>
</dbReference>
<gene>
    <name evidence="2" type="ORF">E5162_07280</name>
</gene>
<keyword evidence="1" id="KW-0732">Signal</keyword>
<dbReference type="GO" id="GO:0016787">
    <property type="term" value="F:hydrolase activity"/>
    <property type="evidence" value="ECO:0007669"/>
    <property type="project" value="UniProtKB-ARBA"/>
</dbReference>
<evidence type="ECO:0000256" key="1">
    <source>
        <dbReference type="SAM" id="SignalP"/>
    </source>
</evidence>
<keyword evidence="3" id="KW-1185">Reference proteome</keyword>
<dbReference type="CDD" id="cd16018">
    <property type="entry name" value="Enpp"/>
    <property type="match status" value="1"/>
</dbReference>
<evidence type="ECO:0000313" key="3">
    <source>
        <dbReference type="Proteomes" id="UP000305451"/>
    </source>
</evidence>
<organism evidence="2 3">
    <name type="scientific">Marinicauda pacifica</name>
    <dbReference type="NCBI Taxonomy" id="1133559"/>
    <lineage>
        <taxon>Bacteria</taxon>
        <taxon>Pseudomonadati</taxon>
        <taxon>Pseudomonadota</taxon>
        <taxon>Alphaproteobacteria</taxon>
        <taxon>Maricaulales</taxon>
        <taxon>Maricaulaceae</taxon>
        <taxon>Marinicauda</taxon>
    </lineage>
</organism>
<dbReference type="Gene3D" id="3.30.1360.180">
    <property type="match status" value="1"/>
</dbReference>
<sequence>MTARFHTLGLGAFGLGALALSACASQGGEAPRMAQADEGEIVLMIGLDGLRADFIDLYDAPNLQALAARGVRAEAMIPVMPSVTFVNFYSLATGLYPESHGLVTNAPYDREFDTVFENGVSTQEERWWGGEPIWITAERQGVRSGVMFWVGSETQIDGQHASDWSVYEHEKPYDERVETVLSWFDRPASEQPRFAAVYFDRVDTVAHREGPEHPLVAEAVADVDARVGALVAGLEARGLLERTNIIVVSDHGMTEIDPDNAIALDTIIDFDTVFVPEMEGRGGAGHRPFAMVYGEPDAIDAAYAALDGAHEHMRVWRRGETPEDYHFNHETRGPDLFVLADTGWSLTAPSLWSRGYPPYPGVHGYDNHHPDMAATFVAAGPMFENGVTVPAFENVNVHAVIACGLGIEPAETEADPATVERLTGGRCPAP</sequence>
<name>A0A4S2HBP6_9PROT</name>
<evidence type="ECO:0000313" key="2">
    <source>
        <dbReference type="EMBL" id="TGY93377.1"/>
    </source>
</evidence>
<dbReference type="SUPFAM" id="SSF53649">
    <property type="entry name" value="Alkaline phosphatase-like"/>
    <property type="match status" value="1"/>
</dbReference>
<dbReference type="RefSeq" id="WP_135944426.1">
    <property type="nucleotide sequence ID" value="NZ_BMEI01000002.1"/>
</dbReference>